<evidence type="ECO:0000313" key="4">
    <source>
        <dbReference type="Proteomes" id="UP000029713"/>
    </source>
</evidence>
<keyword evidence="4" id="KW-1185">Reference proteome</keyword>
<proteinExistence type="predicted"/>
<feature type="transmembrane region" description="Helical" evidence="2">
    <location>
        <begin position="570"/>
        <end position="591"/>
    </location>
</feature>
<sequence>MDPSDHLAAVLRRWHWVAAAGLVGALLSVAVAMTAAPRFEARTVLFVGVTRAVDSGDLATGSLVRQEVLPSLVQLAGSAVVLQPVIAELDLPTTPGALARDVSVTVPEEAATLTVTVSAGDPGTARRVTAAVGASLQAAASELTGGSGPAGTLSLTTVTPAVEPRFASSPDTRYRAALGLLAGSTAATLAIGLGSLARRPVRGPGDLGPVPVLGRLGHRRRRPSAASAARRQREVERLGWLVSAPLPPGARLLVAGTARPGPVHSAARGLVAELVAAGVPAVAADGPDDLAGATAADAVVVLLDVRRTSRDRFDEVADRVDRSPARLLGVVLDELPGRTPGHLGRLWDVLRPGPVWRAGGGGPSTGTAFARATAVGALALCGLDPALPTGITMSFLVTLLLLPVWLPALRQYRGATALGGLTLVAVASGALLAARSSLDHAIDGREALISSTMVLGAAGTIGLVAWARTVLPLPWLGVAFGSGMLASGLARAAESPNAWKFELALPLTILVLSLALASGRHALGLAGLIVLAAVDITHDARSAFAFCAAAMALVAWQLHTDRPPGAPGRAGRPVLTAVALTVLGVGGYQVATRLLTSGALGAEVQARSVTQVQESGSLLIGGRPEWTGTWALMRDEPLGFGLGVVPTGGDVLTVKEGFAVAHVPSADNYIENYLLAGRFELHSILADLWTNLGVPGLLLGLALGVAVVAGLTVALSRRRAPALLCFLALLSLWDLAFGPLPSNIPEVALTVGLLLLPAVDRARPPSRGPAGAAATPRPVLAAARA</sequence>
<dbReference type="AlphaFoldDB" id="A0A098Y1Y6"/>
<feature type="transmembrane region" description="Helical" evidence="2">
    <location>
        <begin position="386"/>
        <end position="406"/>
    </location>
</feature>
<keyword evidence="2" id="KW-0812">Transmembrane</keyword>
<feature type="transmembrane region" description="Helical" evidence="2">
    <location>
        <begin position="692"/>
        <end position="715"/>
    </location>
</feature>
<keyword evidence="2" id="KW-1133">Transmembrane helix</keyword>
<organism evidence="3 4">
    <name type="scientific">Modestobacter caceresii</name>
    <dbReference type="NCBI Taxonomy" id="1522368"/>
    <lineage>
        <taxon>Bacteria</taxon>
        <taxon>Bacillati</taxon>
        <taxon>Actinomycetota</taxon>
        <taxon>Actinomycetes</taxon>
        <taxon>Geodermatophilales</taxon>
        <taxon>Geodermatophilaceae</taxon>
        <taxon>Modestobacter</taxon>
    </lineage>
</organism>
<dbReference type="InterPro" id="IPR050445">
    <property type="entry name" value="Bact_polysacc_biosynth/exp"/>
</dbReference>
<keyword evidence="2" id="KW-0472">Membrane</keyword>
<protein>
    <recommendedName>
        <fullName evidence="5">Capsular polysaccharide biosynthesis protein</fullName>
    </recommendedName>
</protein>
<evidence type="ECO:0008006" key="5">
    <source>
        <dbReference type="Google" id="ProtNLM"/>
    </source>
</evidence>
<dbReference type="Proteomes" id="UP000029713">
    <property type="component" value="Unassembled WGS sequence"/>
</dbReference>
<evidence type="ECO:0000313" key="3">
    <source>
        <dbReference type="EMBL" id="KGH43996.1"/>
    </source>
</evidence>
<dbReference type="PANTHER" id="PTHR32309:SF13">
    <property type="entry name" value="FERRIC ENTEROBACTIN TRANSPORT PROTEIN FEPE"/>
    <property type="match status" value="1"/>
</dbReference>
<feature type="region of interest" description="Disordered" evidence="1">
    <location>
        <begin position="207"/>
        <end position="230"/>
    </location>
</feature>
<dbReference type="RefSeq" id="WP_052091658.1">
    <property type="nucleotide sequence ID" value="NZ_JPMX01000127.1"/>
</dbReference>
<dbReference type="PANTHER" id="PTHR32309">
    <property type="entry name" value="TYROSINE-PROTEIN KINASE"/>
    <property type="match status" value="1"/>
</dbReference>
<feature type="transmembrane region" description="Helical" evidence="2">
    <location>
        <begin position="505"/>
        <end position="534"/>
    </location>
</feature>
<dbReference type="STRING" id="1522368.IN07_23470"/>
<accession>A0A098Y1Y6</accession>
<feature type="transmembrane region" description="Helical" evidence="2">
    <location>
        <begin position="473"/>
        <end position="493"/>
    </location>
</feature>
<feature type="transmembrane region" description="Helical" evidence="2">
    <location>
        <begin position="14"/>
        <end position="36"/>
    </location>
</feature>
<feature type="transmembrane region" description="Helical" evidence="2">
    <location>
        <begin position="412"/>
        <end position="434"/>
    </location>
</feature>
<reference evidence="3 4" key="1">
    <citation type="submission" date="2014-07" db="EMBL/GenBank/DDBJ databases">
        <title>Biosystematic studies on Modestobacter strains isolated from extreme hyper-arid desert soil and from historic building.</title>
        <authorList>
            <person name="Bukarasam K."/>
            <person name="Bull A."/>
            <person name="Girard G."/>
            <person name="van Wezel G."/>
            <person name="Goodfellow M."/>
        </authorList>
    </citation>
    <scope>NUCLEOTIDE SEQUENCE [LARGE SCALE GENOMIC DNA]</scope>
    <source>
        <strain evidence="3 4">KNN45-2b</strain>
    </source>
</reference>
<evidence type="ECO:0000256" key="1">
    <source>
        <dbReference type="SAM" id="MobiDB-lite"/>
    </source>
</evidence>
<feature type="region of interest" description="Disordered" evidence="1">
    <location>
        <begin position="764"/>
        <end position="785"/>
    </location>
</feature>
<dbReference type="EMBL" id="JPMX01000127">
    <property type="protein sequence ID" value="KGH43996.1"/>
    <property type="molecule type" value="Genomic_DNA"/>
</dbReference>
<feature type="transmembrane region" description="Helical" evidence="2">
    <location>
        <begin position="446"/>
        <end position="467"/>
    </location>
</feature>
<feature type="compositionally biased region" description="Low complexity" evidence="1">
    <location>
        <begin position="768"/>
        <end position="785"/>
    </location>
</feature>
<comment type="caution">
    <text evidence="3">The sequence shown here is derived from an EMBL/GenBank/DDBJ whole genome shotgun (WGS) entry which is preliminary data.</text>
</comment>
<evidence type="ECO:0000256" key="2">
    <source>
        <dbReference type="SAM" id="Phobius"/>
    </source>
</evidence>
<dbReference type="GO" id="GO:0004713">
    <property type="term" value="F:protein tyrosine kinase activity"/>
    <property type="evidence" value="ECO:0007669"/>
    <property type="project" value="TreeGrafter"/>
</dbReference>
<feature type="transmembrane region" description="Helical" evidence="2">
    <location>
        <begin position="540"/>
        <end position="558"/>
    </location>
</feature>
<gene>
    <name evidence="3" type="ORF">IN07_23470</name>
</gene>
<dbReference type="GO" id="GO:0005886">
    <property type="term" value="C:plasma membrane"/>
    <property type="evidence" value="ECO:0007669"/>
    <property type="project" value="TreeGrafter"/>
</dbReference>
<name>A0A098Y1Y6_9ACTN</name>